<reference evidence="3 4" key="1">
    <citation type="submission" date="2021-03" db="EMBL/GenBank/DDBJ databases">
        <title>Enterococcal diversity collection.</title>
        <authorList>
            <person name="Gilmore M.S."/>
            <person name="Schwartzman J."/>
            <person name="Van Tyne D."/>
            <person name="Martin M."/>
            <person name="Earl A.M."/>
            <person name="Manson A.L."/>
            <person name="Straub T."/>
            <person name="Salamzade R."/>
            <person name="Saavedra J."/>
            <person name="Lebreton F."/>
            <person name="Prichula J."/>
            <person name="Schaufler K."/>
            <person name="Gaca A."/>
            <person name="Sgardioli B."/>
            <person name="Wagenaar J."/>
            <person name="Strong T."/>
        </authorList>
    </citation>
    <scope>NUCLEOTIDE SEQUENCE [LARGE SCALE GENOMIC DNA]</scope>
    <source>
        <strain evidence="3 4">MJM12</strain>
    </source>
</reference>
<dbReference type="InterPro" id="IPR051317">
    <property type="entry name" value="Gfo/Idh/MocA_oxidoreduct"/>
</dbReference>
<feature type="domain" description="Gfo/Idh/MocA-like oxidoreductase N-terminal" evidence="1">
    <location>
        <begin position="1"/>
        <end position="120"/>
    </location>
</feature>
<dbReference type="RefSeq" id="WP_206902500.1">
    <property type="nucleotide sequence ID" value="NZ_JAFLVT010000002.1"/>
</dbReference>
<protein>
    <submittedName>
        <fullName evidence="3">Gfo/Idh/MocA family oxidoreductase</fullName>
    </submittedName>
</protein>
<organism evidence="3 4">
    <name type="scientific">Candidatus Enterococcus myersii</name>
    <dbReference type="NCBI Taxonomy" id="2815322"/>
    <lineage>
        <taxon>Bacteria</taxon>
        <taxon>Bacillati</taxon>
        <taxon>Bacillota</taxon>
        <taxon>Bacilli</taxon>
        <taxon>Lactobacillales</taxon>
        <taxon>Enterococcaceae</taxon>
        <taxon>Enterococcus</taxon>
    </lineage>
</organism>
<dbReference type="Proteomes" id="UP000664256">
    <property type="component" value="Unassembled WGS sequence"/>
</dbReference>
<dbReference type="SUPFAM" id="SSF55347">
    <property type="entry name" value="Glyceraldehyde-3-phosphate dehydrogenase-like, C-terminal domain"/>
    <property type="match status" value="1"/>
</dbReference>
<evidence type="ECO:0000259" key="2">
    <source>
        <dbReference type="Pfam" id="PF21378"/>
    </source>
</evidence>
<evidence type="ECO:0000313" key="3">
    <source>
        <dbReference type="EMBL" id="MBO0448293.1"/>
    </source>
</evidence>
<dbReference type="Pfam" id="PF21378">
    <property type="entry name" value="YceM-like_C"/>
    <property type="match status" value="1"/>
</dbReference>
<dbReference type="EMBL" id="JAFLVT010000002">
    <property type="protein sequence ID" value="MBO0448293.1"/>
    <property type="molecule type" value="Genomic_DNA"/>
</dbReference>
<sequence length="299" mass="33957">MKIGVIGIGNIAQKAYLPTYLKKQDEATFYFATRNKKVREELQARFGFQHVYQSLEQLLAQNITACLIHSATKSHYDLVKTCLENGIHVFVDKPLTENYRQTEELYRLAAAKNLILMLGFNRRYAPLVNLLKDLPEKRQLHLQKNRLAGSGTPEFLVYDLFLHLVDTAVYLMPGTPRLVYGNLQVSQNNLEYATMLLASETTSATLTMDLKSGANYERYEVTSPSKTLILENLTNLTELKQQGTLQLSGDDWQTTLFKRGFEALVTQFLTAVKEKQPLSQEKVLLSHQLCAELLATYGN</sequence>
<dbReference type="Gene3D" id="3.40.50.720">
    <property type="entry name" value="NAD(P)-binding Rossmann-like Domain"/>
    <property type="match status" value="1"/>
</dbReference>
<dbReference type="PANTHER" id="PTHR43708">
    <property type="entry name" value="CONSERVED EXPRESSED OXIDOREDUCTASE (EUROFUNG)"/>
    <property type="match status" value="1"/>
</dbReference>
<dbReference type="SUPFAM" id="SSF51735">
    <property type="entry name" value="NAD(P)-binding Rossmann-fold domains"/>
    <property type="match status" value="1"/>
</dbReference>
<keyword evidence="4" id="KW-1185">Reference proteome</keyword>
<dbReference type="InterPro" id="IPR000683">
    <property type="entry name" value="Gfo/Idh/MocA-like_OxRdtase_N"/>
</dbReference>
<name>A0ABS3H6R0_9ENTE</name>
<dbReference type="InterPro" id="IPR048477">
    <property type="entry name" value="YceM-like_C"/>
</dbReference>
<proteinExistence type="predicted"/>
<evidence type="ECO:0000313" key="4">
    <source>
        <dbReference type="Proteomes" id="UP000664256"/>
    </source>
</evidence>
<accession>A0ABS3H6R0</accession>
<dbReference type="InterPro" id="IPR036291">
    <property type="entry name" value="NAD(P)-bd_dom_sf"/>
</dbReference>
<dbReference type="Gene3D" id="3.30.360.10">
    <property type="entry name" value="Dihydrodipicolinate Reductase, domain 2"/>
    <property type="match status" value="1"/>
</dbReference>
<comment type="caution">
    <text evidence="3">The sequence shown here is derived from an EMBL/GenBank/DDBJ whole genome shotgun (WGS) entry which is preliminary data.</text>
</comment>
<dbReference type="Pfam" id="PF01408">
    <property type="entry name" value="GFO_IDH_MocA"/>
    <property type="match status" value="1"/>
</dbReference>
<gene>
    <name evidence="3" type="ORF">JZO76_01965</name>
</gene>
<dbReference type="PANTHER" id="PTHR43708:SF4">
    <property type="entry name" value="OXIDOREDUCTASE YCEM-RELATED"/>
    <property type="match status" value="1"/>
</dbReference>
<evidence type="ECO:0000259" key="1">
    <source>
        <dbReference type="Pfam" id="PF01408"/>
    </source>
</evidence>
<feature type="domain" description="YceM-like C-terminal" evidence="2">
    <location>
        <begin position="133"/>
        <end position="237"/>
    </location>
</feature>